<proteinExistence type="predicted"/>
<dbReference type="PANTHER" id="PTHR10039">
    <property type="entry name" value="AMELOGENIN"/>
    <property type="match status" value="1"/>
</dbReference>
<evidence type="ECO:0000259" key="2">
    <source>
        <dbReference type="Pfam" id="PF24883"/>
    </source>
</evidence>
<gene>
    <name evidence="3" type="ORF">DFH08DRAFT_682995</name>
</gene>
<comment type="caution">
    <text evidence="3">The sequence shown here is derived from an EMBL/GenBank/DDBJ whole genome shotgun (WGS) entry which is preliminary data.</text>
</comment>
<evidence type="ECO:0000256" key="1">
    <source>
        <dbReference type="ARBA" id="ARBA00022737"/>
    </source>
</evidence>
<feature type="non-terminal residue" evidence="3">
    <location>
        <position position="1"/>
    </location>
</feature>
<dbReference type="InterPro" id="IPR027417">
    <property type="entry name" value="P-loop_NTPase"/>
</dbReference>
<dbReference type="Pfam" id="PF24883">
    <property type="entry name" value="NPHP3_N"/>
    <property type="match status" value="1"/>
</dbReference>
<feature type="domain" description="Nephrocystin 3-like N-terminal" evidence="2">
    <location>
        <begin position="14"/>
        <end position="102"/>
    </location>
</feature>
<dbReference type="Proteomes" id="UP001218218">
    <property type="component" value="Unassembled WGS sequence"/>
</dbReference>
<dbReference type="AlphaFoldDB" id="A0AAD7AMS5"/>
<reference evidence="3" key="1">
    <citation type="submission" date="2023-03" db="EMBL/GenBank/DDBJ databases">
        <title>Massive genome expansion in bonnet fungi (Mycena s.s.) driven by repeated elements and novel gene families across ecological guilds.</title>
        <authorList>
            <consortium name="Lawrence Berkeley National Laboratory"/>
            <person name="Harder C.B."/>
            <person name="Miyauchi S."/>
            <person name="Viragh M."/>
            <person name="Kuo A."/>
            <person name="Thoen E."/>
            <person name="Andreopoulos B."/>
            <person name="Lu D."/>
            <person name="Skrede I."/>
            <person name="Drula E."/>
            <person name="Henrissat B."/>
            <person name="Morin E."/>
            <person name="Kohler A."/>
            <person name="Barry K."/>
            <person name="LaButti K."/>
            <person name="Morin E."/>
            <person name="Salamov A."/>
            <person name="Lipzen A."/>
            <person name="Mereny Z."/>
            <person name="Hegedus B."/>
            <person name="Baldrian P."/>
            <person name="Stursova M."/>
            <person name="Weitz H."/>
            <person name="Taylor A."/>
            <person name="Grigoriev I.V."/>
            <person name="Nagy L.G."/>
            <person name="Martin F."/>
            <person name="Kauserud H."/>
        </authorList>
    </citation>
    <scope>NUCLEOTIDE SEQUENCE</scope>
    <source>
        <strain evidence="3">CBHHK002</strain>
    </source>
</reference>
<keyword evidence="1" id="KW-0677">Repeat</keyword>
<sequence length="109" mass="12091">SVCATNTRVAILEDIMQWLSPQRSNPERICWITGIPGSGKSTLSATIVDKLRREERPVAAQFFISRNIPETTDPDKLIPTVAKQLSEFSPAAAHIIHHALKDGFISPRE</sequence>
<protein>
    <recommendedName>
        <fullName evidence="2">Nephrocystin 3-like N-terminal domain-containing protein</fullName>
    </recommendedName>
</protein>
<evidence type="ECO:0000313" key="4">
    <source>
        <dbReference type="Proteomes" id="UP001218218"/>
    </source>
</evidence>
<dbReference type="InterPro" id="IPR056884">
    <property type="entry name" value="NPHP3-like_N"/>
</dbReference>
<accession>A0AAD7AMS5</accession>
<evidence type="ECO:0000313" key="3">
    <source>
        <dbReference type="EMBL" id="KAJ7362992.1"/>
    </source>
</evidence>
<keyword evidence="4" id="KW-1185">Reference proteome</keyword>
<dbReference type="SUPFAM" id="SSF52540">
    <property type="entry name" value="P-loop containing nucleoside triphosphate hydrolases"/>
    <property type="match status" value="1"/>
</dbReference>
<name>A0AAD7AMS5_9AGAR</name>
<organism evidence="3 4">
    <name type="scientific">Mycena albidolilacea</name>
    <dbReference type="NCBI Taxonomy" id="1033008"/>
    <lineage>
        <taxon>Eukaryota</taxon>
        <taxon>Fungi</taxon>
        <taxon>Dikarya</taxon>
        <taxon>Basidiomycota</taxon>
        <taxon>Agaricomycotina</taxon>
        <taxon>Agaricomycetes</taxon>
        <taxon>Agaricomycetidae</taxon>
        <taxon>Agaricales</taxon>
        <taxon>Marasmiineae</taxon>
        <taxon>Mycenaceae</taxon>
        <taxon>Mycena</taxon>
    </lineage>
</organism>
<dbReference type="Gene3D" id="3.40.50.300">
    <property type="entry name" value="P-loop containing nucleotide triphosphate hydrolases"/>
    <property type="match status" value="1"/>
</dbReference>
<dbReference type="EMBL" id="JARIHO010000004">
    <property type="protein sequence ID" value="KAJ7362992.1"/>
    <property type="molecule type" value="Genomic_DNA"/>
</dbReference>